<feature type="compositionally biased region" description="Basic residues" evidence="1">
    <location>
        <begin position="49"/>
        <end position="68"/>
    </location>
</feature>
<accession>A0AAV7RJL1</accession>
<dbReference type="Proteomes" id="UP001066276">
    <property type="component" value="Chromosome 5"/>
</dbReference>
<name>A0AAV7RJL1_PLEWA</name>
<protein>
    <submittedName>
        <fullName evidence="2">Uncharacterized protein</fullName>
    </submittedName>
</protein>
<gene>
    <name evidence="2" type="ORF">NDU88_005778</name>
</gene>
<evidence type="ECO:0000256" key="1">
    <source>
        <dbReference type="SAM" id="MobiDB-lite"/>
    </source>
</evidence>
<dbReference type="AlphaFoldDB" id="A0AAV7RJL1"/>
<organism evidence="2 3">
    <name type="scientific">Pleurodeles waltl</name>
    <name type="common">Iberian ribbed newt</name>
    <dbReference type="NCBI Taxonomy" id="8319"/>
    <lineage>
        <taxon>Eukaryota</taxon>
        <taxon>Metazoa</taxon>
        <taxon>Chordata</taxon>
        <taxon>Craniata</taxon>
        <taxon>Vertebrata</taxon>
        <taxon>Euteleostomi</taxon>
        <taxon>Amphibia</taxon>
        <taxon>Batrachia</taxon>
        <taxon>Caudata</taxon>
        <taxon>Salamandroidea</taxon>
        <taxon>Salamandridae</taxon>
        <taxon>Pleurodelinae</taxon>
        <taxon>Pleurodeles</taxon>
    </lineage>
</organism>
<keyword evidence="3" id="KW-1185">Reference proteome</keyword>
<proteinExistence type="predicted"/>
<evidence type="ECO:0000313" key="3">
    <source>
        <dbReference type="Proteomes" id="UP001066276"/>
    </source>
</evidence>
<dbReference type="EMBL" id="JANPWB010000009">
    <property type="protein sequence ID" value="KAJ1153006.1"/>
    <property type="molecule type" value="Genomic_DNA"/>
</dbReference>
<reference evidence="2" key="1">
    <citation type="journal article" date="2022" name="bioRxiv">
        <title>Sequencing and chromosome-scale assembly of the giantPleurodeles waltlgenome.</title>
        <authorList>
            <person name="Brown T."/>
            <person name="Elewa A."/>
            <person name="Iarovenko S."/>
            <person name="Subramanian E."/>
            <person name="Araus A.J."/>
            <person name="Petzold A."/>
            <person name="Susuki M."/>
            <person name="Suzuki K.-i.T."/>
            <person name="Hayashi T."/>
            <person name="Toyoda A."/>
            <person name="Oliveira C."/>
            <person name="Osipova E."/>
            <person name="Leigh N.D."/>
            <person name="Simon A."/>
            <person name="Yun M.H."/>
        </authorList>
    </citation>
    <scope>NUCLEOTIDE SEQUENCE</scope>
    <source>
        <strain evidence="2">20211129_DDA</strain>
        <tissue evidence="2">Liver</tissue>
    </source>
</reference>
<sequence>MEAWGPLVGGAVGPQRICLGRAWASAVRRGWPRGVPEYSEGPWPECKGARRHRSCRPGRRQIARGGHR</sequence>
<comment type="caution">
    <text evidence="2">The sequence shown here is derived from an EMBL/GenBank/DDBJ whole genome shotgun (WGS) entry which is preliminary data.</text>
</comment>
<evidence type="ECO:0000313" key="2">
    <source>
        <dbReference type="EMBL" id="KAJ1153006.1"/>
    </source>
</evidence>
<feature type="region of interest" description="Disordered" evidence="1">
    <location>
        <begin position="47"/>
        <end position="68"/>
    </location>
</feature>